<comment type="caution">
    <text evidence="7">The sequence shown here is derived from an EMBL/GenBank/DDBJ whole genome shotgun (WGS) entry which is preliminary data.</text>
</comment>
<reference evidence="7 8" key="1">
    <citation type="journal article" date="2017" name="Int. J. Syst. Evol. Microbiol.">
        <title>Desulfovibrio senegalensis sp. nov., a mesophilic sulfate reducer isolated from marine sediment.</title>
        <authorList>
            <person name="Thioye A."/>
            <person name="Gam Z.B.A."/>
            <person name="Mbengue M."/>
            <person name="Cayol J.L."/>
            <person name="Joseph-Bartoli M."/>
            <person name="Toure-Kane C."/>
            <person name="Labat M."/>
        </authorList>
    </citation>
    <scope>NUCLEOTIDE SEQUENCE [LARGE SCALE GENOMIC DNA]</scope>
    <source>
        <strain evidence="7 8">DSM 101509</strain>
    </source>
</reference>
<dbReference type="RefSeq" id="WP_151151818.1">
    <property type="nucleotide sequence ID" value="NZ_WAIE01000007.1"/>
</dbReference>
<dbReference type="OrthoDB" id="9807797at2"/>
<organism evidence="7 8">
    <name type="scientific">Pseudodesulfovibrio senegalensis</name>
    <dbReference type="NCBI Taxonomy" id="1721087"/>
    <lineage>
        <taxon>Bacteria</taxon>
        <taxon>Pseudomonadati</taxon>
        <taxon>Thermodesulfobacteriota</taxon>
        <taxon>Desulfovibrionia</taxon>
        <taxon>Desulfovibrionales</taxon>
        <taxon>Desulfovibrionaceae</taxon>
    </lineage>
</organism>
<dbReference type="InterPro" id="IPR002130">
    <property type="entry name" value="Cyclophilin-type_PPIase_dom"/>
</dbReference>
<evidence type="ECO:0000256" key="2">
    <source>
        <dbReference type="ARBA" id="ARBA00007365"/>
    </source>
</evidence>
<dbReference type="PROSITE" id="PS00170">
    <property type="entry name" value="CSA_PPIASE_1"/>
    <property type="match status" value="1"/>
</dbReference>
<sequence length="168" mass="18412">MDNPLVLMETPMGEILVELYADKAPKTVENFLSYVDDGFYEGTLFHRVIKGFMIQGGGLEFSMAEKETGPAIENEADNGLKNLKGTLAVARTADPHSGAAQFFINVADNADLDHTEKTDDGWGYCVFGEVSDGMDVVEKIAKSKTRSYQGFDDVPVDPVSIIAAYRFE</sequence>
<evidence type="ECO:0000256" key="3">
    <source>
        <dbReference type="ARBA" id="ARBA00023110"/>
    </source>
</evidence>
<dbReference type="PRINTS" id="PR00153">
    <property type="entry name" value="CSAPPISMRASE"/>
</dbReference>
<dbReference type="AlphaFoldDB" id="A0A6N6N016"/>
<dbReference type="InterPro" id="IPR020892">
    <property type="entry name" value="Cyclophilin-type_PPIase_CS"/>
</dbReference>
<dbReference type="PIRSF" id="PIRSF001467">
    <property type="entry name" value="Peptidylpro_ismrse"/>
    <property type="match status" value="1"/>
</dbReference>
<comment type="catalytic activity">
    <reaction evidence="5">
        <text>[protein]-peptidylproline (omega=180) = [protein]-peptidylproline (omega=0)</text>
        <dbReference type="Rhea" id="RHEA:16237"/>
        <dbReference type="Rhea" id="RHEA-COMP:10747"/>
        <dbReference type="Rhea" id="RHEA-COMP:10748"/>
        <dbReference type="ChEBI" id="CHEBI:83833"/>
        <dbReference type="ChEBI" id="CHEBI:83834"/>
        <dbReference type="EC" id="5.2.1.8"/>
    </reaction>
</comment>
<evidence type="ECO:0000259" key="6">
    <source>
        <dbReference type="PROSITE" id="PS50072"/>
    </source>
</evidence>
<gene>
    <name evidence="7" type="ORF">F8A88_14115</name>
</gene>
<evidence type="ECO:0000313" key="7">
    <source>
        <dbReference type="EMBL" id="KAB1440377.1"/>
    </source>
</evidence>
<name>A0A6N6N016_9BACT</name>
<dbReference type="PANTHER" id="PTHR43246">
    <property type="entry name" value="PEPTIDYL-PROLYL CIS-TRANS ISOMERASE CYP38, CHLOROPLASTIC"/>
    <property type="match status" value="1"/>
</dbReference>
<dbReference type="InterPro" id="IPR044665">
    <property type="entry name" value="E_coli_cyclophilin_A-like"/>
</dbReference>
<dbReference type="InterPro" id="IPR029000">
    <property type="entry name" value="Cyclophilin-like_dom_sf"/>
</dbReference>
<proteinExistence type="inferred from homology"/>
<keyword evidence="4 5" id="KW-0413">Isomerase</keyword>
<comment type="similarity">
    <text evidence="2 5">Belongs to the cyclophilin-type PPIase family.</text>
</comment>
<comment type="function">
    <text evidence="1 5">PPIases accelerate the folding of proteins. It catalyzes the cis-trans isomerization of proline imidic peptide bonds in oligopeptides.</text>
</comment>
<evidence type="ECO:0000256" key="5">
    <source>
        <dbReference type="RuleBase" id="RU363019"/>
    </source>
</evidence>
<keyword evidence="8" id="KW-1185">Reference proteome</keyword>
<accession>A0A6N6N016</accession>
<protein>
    <recommendedName>
        <fullName evidence="5">Peptidyl-prolyl cis-trans isomerase</fullName>
        <shortName evidence="5">PPIase</shortName>
        <ecNumber evidence="5">5.2.1.8</ecNumber>
    </recommendedName>
</protein>
<dbReference type="GO" id="GO:0003755">
    <property type="term" value="F:peptidyl-prolyl cis-trans isomerase activity"/>
    <property type="evidence" value="ECO:0007669"/>
    <property type="project" value="UniProtKB-UniRule"/>
</dbReference>
<keyword evidence="3 5" id="KW-0697">Rotamase</keyword>
<dbReference type="EMBL" id="WAIE01000007">
    <property type="protein sequence ID" value="KAB1440377.1"/>
    <property type="molecule type" value="Genomic_DNA"/>
</dbReference>
<dbReference type="Pfam" id="PF00160">
    <property type="entry name" value="Pro_isomerase"/>
    <property type="match status" value="1"/>
</dbReference>
<dbReference type="SUPFAM" id="SSF50891">
    <property type="entry name" value="Cyclophilin-like"/>
    <property type="match status" value="1"/>
</dbReference>
<dbReference type="Gene3D" id="2.40.100.10">
    <property type="entry name" value="Cyclophilin-like"/>
    <property type="match status" value="1"/>
</dbReference>
<evidence type="ECO:0000313" key="8">
    <source>
        <dbReference type="Proteomes" id="UP000438699"/>
    </source>
</evidence>
<dbReference type="InterPro" id="IPR024936">
    <property type="entry name" value="Cyclophilin-type_PPIase"/>
</dbReference>
<dbReference type="Proteomes" id="UP000438699">
    <property type="component" value="Unassembled WGS sequence"/>
</dbReference>
<dbReference type="EC" id="5.2.1.8" evidence="5"/>
<evidence type="ECO:0000256" key="4">
    <source>
        <dbReference type="ARBA" id="ARBA00023235"/>
    </source>
</evidence>
<dbReference type="PROSITE" id="PS50072">
    <property type="entry name" value="CSA_PPIASE_2"/>
    <property type="match status" value="1"/>
</dbReference>
<dbReference type="CDD" id="cd01920">
    <property type="entry name" value="cyclophilin_EcCYP_like"/>
    <property type="match status" value="1"/>
</dbReference>
<evidence type="ECO:0000256" key="1">
    <source>
        <dbReference type="ARBA" id="ARBA00002388"/>
    </source>
</evidence>
<feature type="domain" description="PPIase cyclophilin-type" evidence="6">
    <location>
        <begin position="9"/>
        <end position="166"/>
    </location>
</feature>
<dbReference type="GO" id="GO:0006457">
    <property type="term" value="P:protein folding"/>
    <property type="evidence" value="ECO:0007669"/>
    <property type="project" value="InterPro"/>
</dbReference>